<comment type="caution">
    <text evidence="2">The sequence shown here is derived from an EMBL/GenBank/DDBJ whole genome shotgun (WGS) entry which is preliminary data.</text>
</comment>
<sequence>MSDIRLRKRAPPPNGRVGTRPARPDPTGMVDRGAVCARRLVHTAGVRGVRVCGAGRRAAIAPVLAQKVHIKYCIIAREGRPLAMTEDISAVRLMTEIDKKGDLSANLDKLRIAMSQVHKILHDYVAVSKLCTRWLPYNLTEV</sequence>
<accession>A0A4C1YBJ0</accession>
<feature type="region of interest" description="Disordered" evidence="1">
    <location>
        <begin position="1"/>
        <end position="29"/>
    </location>
</feature>
<name>A0A4C1YBJ0_EUMVA</name>
<dbReference type="OrthoDB" id="10017160at2759"/>
<evidence type="ECO:0000313" key="3">
    <source>
        <dbReference type="Proteomes" id="UP000299102"/>
    </source>
</evidence>
<dbReference type="EMBL" id="BGZK01001182">
    <property type="protein sequence ID" value="GBP73681.1"/>
    <property type="molecule type" value="Genomic_DNA"/>
</dbReference>
<evidence type="ECO:0000256" key="1">
    <source>
        <dbReference type="SAM" id="MobiDB-lite"/>
    </source>
</evidence>
<protein>
    <submittedName>
        <fullName evidence="2">Uncharacterized protein</fullName>
    </submittedName>
</protein>
<organism evidence="2 3">
    <name type="scientific">Eumeta variegata</name>
    <name type="common">Bagworm moth</name>
    <name type="synonym">Eumeta japonica</name>
    <dbReference type="NCBI Taxonomy" id="151549"/>
    <lineage>
        <taxon>Eukaryota</taxon>
        <taxon>Metazoa</taxon>
        <taxon>Ecdysozoa</taxon>
        <taxon>Arthropoda</taxon>
        <taxon>Hexapoda</taxon>
        <taxon>Insecta</taxon>
        <taxon>Pterygota</taxon>
        <taxon>Neoptera</taxon>
        <taxon>Endopterygota</taxon>
        <taxon>Lepidoptera</taxon>
        <taxon>Glossata</taxon>
        <taxon>Ditrysia</taxon>
        <taxon>Tineoidea</taxon>
        <taxon>Psychidae</taxon>
        <taxon>Oiketicinae</taxon>
        <taxon>Eumeta</taxon>
    </lineage>
</organism>
<keyword evidence="3" id="KW-1185">Reference proteome</keyword>
<reference evidence="2 3" key="1">
    <citation type="journal article" date="2019" name="Commun. Biol.">
        <title>The bagworm genome reveals a unique fibroin gene that provides high tensile strength.</title>
        <authorList>
            <person name="Kono N."/>
            <person name="Nakamura H."/>
            <person name="Ohtoshi R."/>
            <person name="Tomita M."/>
            <person name="Numata K."/>
            <person name="Arakawa K."/>
        </authorList>
    </citation>
    <scope>NUCLEOTIDE SEQUENCE [LARGE SCALE GENOMIC DNA]</scope>
</reference>
<feature type="compositionally biased region" description="Basic residues" evidence="1">
    <location>
        <begin position="1"/>
        <end position="10"/>
    </location>
</feature>
<proteinExistence type="predicted"/>
<dbReference type="AlphaFoldDB" id="A0A4C1YBJ0"/>
<evidence type="ECO:0000313" key="2">
    <source>
        <dbReference type="EMBL" id="GBP73681.1"/>
    </source>
</evidence>
<dbReference type="Proteomes" id="UP000299102">
    <property type="component" value="Unassembled WGS sequence"/>
</dbReference>
<gene>
    <name evidence="2" type="ORF">EVAR_103963_1</name>
</gene>